<organism evidence="1 2">
    <name type="scientific">Limnovirga soli</name>
    <dbReference type="NCBI Taxonomy" id="2656915"/>
    <lineage>
        <taxon>Bacteria</taxon>
        <taxon>Pseudomonadati</taxon>
        <taxon>Bacteroidota</taxon>
        <taxon>Chitinophagia</taxon>
        <taxon>Chitinophagales</taxon>
        <taxon>Chitinophagaceae</taxon>
        <taxon>Limnovirga</taxon>
    </lineage>
</organism>
<gene>
    <name evidence="1" type="ORF">GD597_03675</name>
</gene>
<dbReference type="RefSeq" id="WP_171606464.1">
    <property type="nucleotide sequence ID" value="NZ_WHPF01000002.1"/>
</dbReference>
<dbReference type="Proteomes" id="UP000598971">
    <property type="component" value="Unassembled WGS sequence"/>
</dbReference>
<accession>A0A8J8FD89</accession>
<evidence type="ECO:0000313" key="1">
    <source>
        <dbReference type="EMBL" id="NNV54547.1"/>
    </source>
</evidence>
<name>A0A8J8FD89_9BACT</name>
<keyword evidence="2" id="KW-1185">Reference proteome</keyword>
<dbReference type="EMBL" id="WHPF01000002">
    <property type="protein sequence ID" value="NNV54547.1"/>
    <property type="molecule type" value="Genomic_DNA"/>
</dbReference>
<protein>
    <submittedName>
        <fullName evidence="1">Uncharacterized protein</fullName>
    </submittedName>
</protein>
<sequence>MSWIKLANKNGKYQYTYLGFRVYKTQFETIAINKQGVKFTGKLFDEYVSKIDIYYLENVVYKK</sequence>
<comment type="caution">
    <text evidence="1">The sequence shown here is derived from an EMBL/GenBank/DDBJ whole genome shotgun (WGS) entry which is preliminary data.</text>
</comment>
<proteinExistence type="predicted"/>
<evidence type="ECO:0000313" key="2">
    <source>
        <dbReference type="Proteomes" id="UP000598971"/>
    </source>
</evidence>
<reference evidence="1" key="1">
    <citation type="submission" date="2019-10" db="EMBL/GenBank/DDBJ databases">
        <title>Draft genome sequence of Panacibacter sp. KCS-6.</title>
        <authorList>
            <person name="Yim K.J."/>
        </authorList>
    </citation>
    <scope>NUCLEOTIDE SEQUENCE</scope>
    <source>
        <strain evidence="1">KCS-6</strain>
    </source>
</reference>
<dbReference type="AlphaFoldDB" id="A0A8J8FD89"/>